<dbReference type="InterPro" id="IPR023753">
    <property type="entry name" value="FAD/NAD-binding_dom"/>
</dbReference>
<evidence type="ECO:0000313" key="2">
    <source>
        <dbReference type="EMBL" id="SEN59522.1"/>
    </source>
</evidence>
<proteinExistence type="predicted"/>
<dbReference type="AlphaFoldDB" id="A0A1H8HTN4"/>
<dbReference type="PRINTS" id="PR00420">
    <property type="entry name" value="RNGMNOXGNASE"/>
</dbReference>
<evidence type="ECO:0000313" key="3">
    <source>
        <dbReference type="Proteomes" id="UP000182160"/>
    </source>
</evidence>
<feature type="domain" description="FAD/NAD(P)-binding" evidence="1">
    <location>
        <begin position="4"/>
        <end position="152"/>
    </location>
</feature>
<gene>
    <name evidence="2" type="ORF">SAMN04488077_12141</name>
</gene>
<dbReference type="PANTHER" id="PTHR42685:SF22">
    <property type="entry name" value="CONDITIONED MEDIUM FACTOR RECEPTOR 1"/>
    <property type="match status" value="1"/>
</dbReference>
<dbReference type="Pfam" id="PF07992">
    <property type="entry name" value="Pyr_redox_2"/>
    <property type="match status" value="1"/>
</dbReference>
<sequence length="389" mass="42503">MEQFDVIVIGAGPAGGAAAFWAARAGLTVALIDRKSFPRDKLCGGLVTGRARRHYAEIFGHEMPFDPEDCKTTVDFRYRGQSVGLIEDAPPLCATMRWDMDAMICGQALGAGARDFTGQEVSALDFGARTVTFTDGRALAYRVLIGADGVNSQVAKRLFGRSFERARIGFGLEIEATDPHLAPDAPIRIDLAAAQWGYGWTFPKRRSTTIGVGGLLSKNPGMKRAMADYCDLLGIDAPEARIKGQFLPFGDVRKVPGRGAVLLAGDAAGLVDPVTGEGIGHALHSGQLAAQAAIDALAAHRPDTALRRYRRALRPLHRSLRMARLIRPVIFAPALERSFARAFARSTTLRRQFLDLMAGDTDYHDILWQVVQRLPRLGLMLLQRRRIEE</sequence>
<evidence type="ECO:0000259" key="1">
    <source>
        <dbReference type="Pfam" id="PF07992"/>
    </source>
</evidence>
<dbReference type="RefSeq" id="WP_074788002.1">
    <property type="nucleotide sequence ID" value="NZ_FOBO01000021.1"/>
</dbReference>
<dbReference type="InterPro" id="IPR011777">
    <property type="entry name" value="Geranylgeranyl_Rdtase_fam"/>
</dbReference>
<protein>
    <submittedName>
        <fullName evidence="2">Geranylgeranyl reductase family</fullName>
    </submittedName>
</protein>
<dbReference type="Gene3D" id="3.50.50.60">
    <property type="entry name" value="FAD/NAD(P)-binding domain"/>
    <property type="match status" value="1"/>
</dbReference>
<dbReference type="SUPFAM" id="SSF51905">
    <property type="entry name" value="FAD/NAD(P)-binding domain"/>
    <property type="match status" value="1"/>
</dbReference>
<dbReference type="EMBL" id="FOBO01000021">
    <property type="protein sequence ID" value="SEN59522.1"/>
    <property type="molecule type" value="Genomic_DNA"/>
</dbReference>
<dbReference type="Proteomes" id="UP000182160">
    <property type="component" value="Unassembled WGS sequence"/>
</dbReference>
<dbReference type="InterPro" id="IPR036188">
    <property type="entry name" value="FAD/NAD-bd_sf"/>
</dbReference>
<organism evidence="2 3">
    <name type="scientific">Roseovarius tolerans</name>
    <dbReference type="NCBI Taxonomy" id="74031"/>
    <lineage>
        <taxon>Bacteria</taxon>
        <taxon>Pseudomonadati</taxon>
        <taxon>Pseudomonadota</taxon>
        <taxon>Alphaproteobacteria</taxon>
        <taxon>Rhodobacterales</taxon>
        <taxon>Roseobacteraceae</taxon>
        <taxon>Roseovarius</taxon>
    </lineage>
</organism>
<reference evidence="2 3" key="1">
    <citation type="submission" date="2016-10" db="EMBL/GenBank/DDBJ databases">
        <authorList>
            <person name="de Groot N.N."/>
        </authorList>
    </citation>
    <scope>NUCLEOTIDE SEQUENCE [LARGE SCALE GENOMIC DNA]</scope>
    <source>
        <strain evidence="2 3">DSM 11457</strain>
    </source>
</reference>
<dbReference type="PANTHER" id="PTHR42685">
    <property type="entry name" value="GERANYLGERANYL DIPHOSPHATE REDUCTASE"/>
    <property type="match status" value="1"/>
</dbReference>
<accession>A0A1H8HTN4</accession>
<dbReference type="GO" id="GO:0016628">
    <property type="term" value="F:oxidoreductase activity, acting on the CH-CH group of donors, NAD or NADP as acceptor"/>
    <property type="evidence" value="ECO:0007669"/>
    <property type="project" value="InterPro"/>
</dbReference>
<dbReference type="InterPro" id="IPR050407">
    <property type="entry name" value="Geranylgeranyl_reductase"/>
</dbReference>
<dbReference type="NCBIfam" id="TIGR02032">
    <property type="entry name" value="GG-red-SF"/>
    <property type="match status" value="1"/>
</dbReference>
<name>A0A1H8HTN4_9RHOB</name>